<feature type="region of interest" description="Disordered" evidence="1">
    <location>
        <begin position="1"/>
        <end position="45"/>
    </location>
</feature>
<dbReference type="eggNOG" id="COG4858">
    <property type="taxonomic scope" value="Bacteria"/>
</dbReference>
<dbReference type="AlphaFoldDB" id="A0A0R1VNK0"/>
<evidence type="ECO:0000313" key="3">
    <source>
        <dbReference type="EMBL" id="KRM07329.1"/>
    </source>
</evidence>
<feature type="transmembrane region" description="Helical" evidence="2">
    <location>
        <begin position="222"/>
        <end position="242"/>
    </location>
</feature>
<evidence type="ECO:0000313" key="4">
    <source>
        <dbReference type="Proteomes" id="UP000051307"/>
    </source>
</evidence>
<dbReference type="InterPro" id="IPR009214">
    <property type="entry name" value="DUF1129"/>
</dbReference>
<dbReference type="EMBL" id="AZFU01000001">
    <property type="protein sequence ID" value="KRM07329.1"/>
    <property type="molecule type" value="Genomic_DNA"/>
</dbReference>
<dbReference type="OrthoDB" id="2327103at2"/>
<name>A0A0R1VNK0_9LACO</name>
<comment type="caution">
    <text evidence="3">The sequence shown here is derived from an EMBL/GenBank/DDBJ whole genome shotgun (WGS) entry which is preliminary data.</text>
</comment>
<reference evidence="3 4" key="1">
    <citation type="journal article" date="2015" name="Genome Announc.">
        <title>Expanding the biotechnology potential of lactobacilli through comparative genomics of 213 strains and associated genera.</title>
        <authorList>
            <person name="Sun Z."/>
            <person name="Harris H.M."/>
            <person name="McCann A."/>
            <person name="Guo C."/>
            <person name="Argimon S."/>
            <person name="Zhang W."/>
            <person name="Yang X."/>
            <person name="Jeffery I.B."/>
            <person name="Cooney J.C."/>
            <person name="Kagawa T.F."/>
            <person name="Liu W."/>
            <person name="Song Y."/>
            <person name="Salvetti E."/>
            <person name="Wrobel A."/>
            <person name="Rasinkangas P."/>
            <person name="Parkhill J."/>
            <person name="Rea M.C."/>
            <person name="O'Sullivan O."/>
            <person name="Ritari J."/>
            <person name="Douillard F.P."/>
            <person name="Paul Ross R."/>
            <person name="Yang R."/>
            <person name="Briner A.E."/>
            <person name="Felis G.E."/>
            <person name="de Vos W.M."/>
            <person name="Barrangou R."/>
            <person name="Klaenhammer T.R."/>
            <person name="Caufield P.W."/>
            <person name="Cui Y."/>
            <person name="Zhang H."/>
            <person name="O'Toole P.W."/>
        </authorList>
    </citation>
    <scope>NUCLEOTIDE SEQUENCE [LARGE SCALE GENOMIC DNA]</scope>
    <source>
        <strain evidence="3 4">DSM 16761</strain>
    </source>
</reference>
<evidence type="ECO:0000256" key="1">
    <source>
        <dbReference type="SAM" id="MobiDB-lite"/>
    </source>
</evidence>
<dbReference type="Pfam" id="PF06570">
    <property type="entry name" value="DUF1129"/>
    <property type="match status" value="1"/>
</dbReference>
<gene>
    <name evidence="3" type="ORF">FC59_GL000759</name>
</gene>
<evidence type="ECO:0008006" key="5">
    <source>
        <dbReference type="Google" id="ProtNLM"/>
    </source>
</evidence>
<keyword evidence="2" id="KW-1133">Transmembrane helix</keyword>
<organism evidence="3 4">
    <name type="scientific">Lactobacillus kitasatonis DSM 16761 = JCM 1039</name>
    <dbReference type="NCBI Taxonomy" id="1423767"/>
    <lineage>
        <taxon>Bacteria</taxon>
        <taxon>Bacillati</taxon>
        <taxon>Bacillota</taxon>
        <taxon>Bacilli</taxon>
        <taxon>Lactobacillales</taxon>
        <taxon>Lactobacillaceae</taxon>
        <taxon>Lactobacillus</taxon>
    </lineage>
</organism>
<keyword evidence="2" id="KW-0472">Membrane</keyword>
<protein>
    <recommendedName>
        <fullName evidence="5">Membrane-bound protein</fullName>
    </recommendedName>
</protein>
<dbReference type="Proteomes" id="UP000051307">
    <property type="component" value="Unassembled WGS sequence"/>
</dbReference>
<proteinExistence type="predicted"/>
<feature type="transmembrane region" description="Helical" evidence="2">
    <location>
        <begin position="157"/>
        <end position="174"/>
    </location>
</feature>
<feature type="transmembrane region" description="Helical" evidence="2">
    <location>
        <begin position="194"/>
        <end position="216"/>
    </location>
</feature>
<dbReference type="RefSeq" id="WP_025014174.1">
    <property type="nucleotide sequence ID" value="NZ_AZFU01000001.1"/>
</dbReference>
<feature type="transmembrane region" description="Helical" evidence="2">
    <location>
        <begin position="128"/>
        <end position="145"/>
    </location>
</feature>
<sequence length="261" mass="29325">MAEKEQEKNNSNINAEKQEKLKKKSEVDAKDEELKNEDPKALRQKLSNKNQDYVFRLEKELQRQGSLSREEAVTMTDGLLSEIVIAQRHGQPANGLYMASPQIKAEEMLHPHQKPVETPFWQRAVDGALLYLAIFVGLFGVIALFENNSKAQNNSQMGILTLASVGILMGVFMVKYNDWVMPKNGQRIGLPKLLLSGLGIAVVLFVWIWILSLPAIRVINPILPGAVDIVIAAIAYGVRYLFRQHYHITGSSFASHPQQHK</sequence>
<evidence type="ECO:0000256" key="2">
    <source>
        <dbReference type="SAM" id="Phobius"/>
    </source>
</evidence>
<dbReference type="PATRIC" id="fig|1423767.3.peg.785"/>
<keyword evidence="2" id="KW-0812">Transmembrane</keyword>
<feature type="compositionally biased region" description="Basic and acidic residues" evidence="1">
    <location>
        <begin position="16"/>
        <end position="41"/>
    </location>
</feature>
<accession>A0A0R1VNK0</accession>